<evidence type="ECO:0000313" key="6">
    <source>
        <dbReference type="Proteomes" id="UP001500227"/>
    </source>
</evidence>
<proteinExistence type="inferred from homology"/>
<evidence type="ECO:0000259" key="4">
    <source>
        <dbReference type="SMART" id="SM00771"/>
    </source>
</evidence>
<keyword evidence="2" id="KW-0997">Cell inner membrane</keyword>
<evidence type="ECO:0000256" key="3">
    <source>
        <dbReference type="SAM" id="Phobius"/>
    </source>
</evidence>
<keyword evidence="1 5" id="KW-0132">Cell division</keyword>
<accession>A0ABP9M1B1</accession>
<dbReference type="EMBL" id="BAABKD010000002">
    <property type="protein sequence ID" value="GAA5086898.1"/>
    <property type="molecule type" value="Genomic_DNA"/>
</dbReference>
<dbReference type="Proteomes" id="UP001500227">
    <property type="component" value="Unassembled WGS sequence"/>
</dbReference>
<evidence type="ECO:0000313" key="5">
    <source>
        <dbReference type="EMBL" id="GAA5086898.1"/>
    </source>
</evidence>
<evidence type="ECO:0000256" key="2">
    <source>
        <dbReference type="RuleBase" id="RU003613"/>
    </source>
</evidence>
<evidence type="ECO:0000256" key="1">
    <source>
        <dbReference type="RuleBase" id="RU003612"/>
    </source>
</evidence>
<organism evidence="5 6">
    <name type="scientific">Paenalcaligenes hermetiae</name>
    <dbReference type="NCBI Taxonomy" id="1157987"/>
    <lineage>
        <taxon>Bacteria</taxon>
        <taxon>Pseudomonadati</taxon>
        <taxon>Pseudomonadota</taxon>
        <taxon>Betaproteobacteria</taxon>
        <taxon>Burkholderiales</taxon>
        <taxon>Alcaligenaceae</taxon>
        <taxon>Paenalcaligenes</taxon>
    </lineage>
</organism>
<comment type="similarity">
    <text evidence="1">Belongs to the ZipA family.</text>
</comment>
<dbReference type="SMART" id="SM00771">
    <property type="entry name" value="ZipA_C"/>
    <property type="match status" value="1"/>
</dbReference>
<dbReference type="GO" id="GO:0051301">
    <property type="term" value="P:cell division"/>
    <property type="evidence" value="ECO:0007669"/>
    <property type="project" value="UniProtKB-KW"/>
</dbReference>
<dbReference type="InterPro" id="IPR007449">
    <property type="entry name" value="ZipA_FtsZ-bd_C"/>
</dbReference>
<feature type="transmembrane region" description="Helical" evidence="3">
    <location>
        <begin position="6"/>
        <end position="25"/>
    </location>
</feature>
<keyword evidence="1" id="KW-0131">Cell cycle</keyword>
<sequence>MSDLQIGLVALGAVLILLVVVFNWWQDRRIRRKMQGKFPEVPADPLMAQLEADKERREPTVRIAETLAEDKAEPAIPAEEIDPTTEAVIDVHFPQPVPGGELIDLLRAYLRVDTKPVRLFATAVNGEHHAYPHDQEAYTSIQLVVLLANRRGPLTDIDWSRLWMAAQNLAQQLDGTVDGPEQAEVVAQAQQLDQLCASLDAQVGLSLRLAEPTPTETVRQVVVSAGFMEYGQQLAWLASSGLPRFTLLFNGKPALAMLSASVERLDFLLDLPNSPKDEQAFSRMATVGRDLAARLGGELVDDQGQLLTDHFDDEIDQQLYQMYEQIEQAGFYAGEPRTQRVFA</sequence>
<keyword evidence="2 3" id="KW-0472">Membrane</keyword>
<dbReference type="SUPFAM" id="SSF64383">
    <property type="entry name" value="Cell-division protein ZipA, C-terminal domain"/>
    <property type="match status" value="1"/>
</dbReference>
<dbReference type="RefSeq" id="WP_345369616.1">
    <property type="nucleotide sequence ID" value="NZ_BAABKD010000002.1"/>
</dbReference>
<keyword evidence="6" id="KW-1185">Reference proteome</keyword>
<comment type="caution">
    <text evidence="5">The sequence shown here is derived from an EMBL/GenBank/DDBJ whole genome shotgun (WGS) entry which is preliminary data.</text>
</comment>
<comment type="function">
    <text evidence="1">Essential cell division protein that stabilizes the FtsZ protofilaments by cross-linking them and that serves as a cytoplasmic membrane anchor for the Z ring. Also required for the recruitment to the septal ring of downstream cell division proteins.</text>
</comment>
<keyword evidence="3" id="KW-1133">Transmembrane helix</keyword>
<reference evidence="6" key="1">
    <citation type="journal article" date="2019" name="Int. J. Syst. Evol. Microbiol.">
        <title>The Global Catalogue of Microorganisms (GCM) 10K type strain sequencing project: providing services to taxonomists for standard genome sequencing and annotation.</title>
        <authorList>
            <consortium name="The Broad Institute Genomics Platform"/>
            <consortium name="The Broad Institute Genome Sequencing Center for Infectious Disease"/>
            <person name="Wu L."/>
            <person name="Ma J."/>
        </authorList>
    </citation>
    <scope>NUCLEOTIDE SEQUENCE [LARGE SCALE GENOMIC DNA]</scope>
    <source>
        <strain evidence="6">JCM 18423</strain>
    </source>
</reference>
<dbReference type="InterPro" id="IPR036765">
    <property type="entry name" value="ZipA_FtsZ-bd_C_sf"/>
</dbReference>
<name>A0ABP9M1B1_9BURK</name>
<feature type="domain" description="ZipA C-terminal FtsZ-binding" evidence="4">
    <location>
        <begin position="199"/>
        <end position="319"/>
    </location>
</feature>
<dbReference type="Pfam" id="PF04354">
    <property type="entry name" value="ZipA_C"/>
    <property type="match status" value="1"/>
</dbReference>
<keyword evidence="2" id="KW-1003">Cell membrane</keyword>
<protein>
    <recommendedName>
        <fullName evidence="1">Cell division protein ZipA</fullName>
    </recommendedName>
</protein>
<dbReference type="Gene3D" id="3.30.1400.10">
    <property type="entry name" value="ZipA, C-terminal FtsZ-binding domain"/>
    <property type="match status" value="1"/>
</dbReference>
<gene>
    <name evidence="5" type="ORF">GCM10023337_06990</name>
</gene>
<keyword evidence="2 3" id="KW-0812">Transmembrane</keyword>
<comment type="subcellular location">
    <subcellularLocation>
        <location evidence="2">Cell inner membrane</location>
        <topology evidence="2">Single-pass type I membrane protein</topology>
    </subcellularLocation>
</comment>